<keyword evidence="2" id="KW-1185">Reference proteome</keyword>
<reference evidence="1" key="1">
    <citation type="submission" date="2023-03" db="EMBL/GenBank/DDBJ databases">
        <authorList>
            <person name="Julca I."/>
        </authorList>
    </citation>
    <scope>NUCLEOTIDE SEQUENCE</scope>
</reference>
<accession>A0AAV1ED58</accession>
<evidence type="ECO:0000313" key="1">
    <source>
        <dbReference type="EMBL" id="CAI9117618.1"/>
    </source>
</evidence>
<protein>
    <submittedName>
        <fullName evidence="1">OLC1v1019030C1</fullName>
    </submittedName>
</protein>
<sequence length="131" mass="15038">MTISDKNAARLFRKQTMDKKRHRVIRPIRYVKSKVPLRLPWPDPLTAKISRSHRKNILYQGRFSSVLSNQSAIICNRERPISGKGFRLGRKKLLDKKKGKVIPEEQLVTFGGIVINDSTNFTGNFSRNTSS</sequence>
<proteinExistence type="predicted"/>
<dbReference type="EMBL" id="OX459126">
    <property type="protein sequence ID" value="CAI9117618.1"/>
    <property type="molecule type" value="Genomic_DNA"/>
</dbReference>
<dbReference type="Proteomes" id="UP001161247">
    <property type="component" value="Chromosome 9"/>
</dbReference>
<organism evidence="1 2">
    <name type="scientific">Oldenlandia corymbosa var. corymbosa</name>
    <dbReference type="NCBI Taxonomy" id="529605"/>
    <lineage>
        <taxon>Eukaryota</taxon>
        <taxon>Viridiplantae</taxon>
        <taxon>Streptophyta</taxon>
        <taxon>Embryophyta</taxon>
        <taxon>Tracheophyta</taxon>
        <taxon>Spermatophyta</taxon>
        <taxon>Magnoliopsida</taxon>
        <taxon>eudicotyledons</taxon>
        <taxon>Gunneridae</taxon>
        <taxon>Pentapetalae</taxon>
        <taxon>asterids</taxon>
        <taxon>lamiids</taxon>
        <taxon>Gentianales</taxon>
        <taxon>Rubiaceae</taxon>
        <taxon>Rubioideae</taxon>
        <taxon>Spermacoceae</taxon>
        <taxon>Hedyotis-Oldenlandia complex</taxon>
        <taxon>Oldenlandia</taxon>
    </lineage>
</organism>
<gene>
    <name evidence="1" type="ORF">OLC1_LOCUS23656</name>
</gene>
<dbReference type="AlphaFoldDB" id="A0AAV1ED58"/>
<name>A0AAV1ED58_OLDCO</name>
<evidence type="ECO:0000313" key="2">
    <source>
        <dbReference type="Proteomes" id="UP001161247"/>
    </source>
</evidence>